<evidence type="ECO:0000256" key="1">
    <source>
        <dbReference type="ARBA" id="ARBA00004429"/>
    </source>
</evidence>
<comment type="subcellular location">
    <subcellularLocation>
        <location evidence="1">Cell inner membrane</location>
        <topology evidence="1">Multi-pass membrane protein</topology>
    </subcellularLocation>
</comment>
<feature type="transmembrane region" description="Helical" evidence="6">
    <location>
        <begin position="178"/>
        <end position="204"/>
    </location>
</feature>
<dbReference type="GO" id="GO:0006935">
    <property type="term" value="P:chemotaxis"/>
    <property type="evidence" value="ECO:0007669"/>
    <property type="project" value="InterPro"/>
</dbReference>
<dbReference type="RefSeq" id="WP_183393563.1">
    <property type="nucleotide sequence ID" value="NZ_JACIDR010000001.1"/>
</dbReference>
<evidence type="ECO:0000256" key="3">
    <source>
        <dbReference type="ARBA" id="ARBA00023224"/>
    </source>
</evidence>
<dbReference type="Proteomes" id="UP000528964">
    <property type="component" value="Unassembled WGS sequence"/>
</dbReference>
<dbReference type="PROSITE" id="PS50885">
    <property type="entry name" value="HAMP"/>
    <property type="match status" value="1"/>
</dbReference>
<feature type="domain" description="Methyl-accepting transducer" evidence="7">
    <location>
        <begin position="300"/>
        <end position="529"/>
    </location>
</feature>
<dbReference type="Gene3D" id="6.10.340.10">
    <property type="match status" value="1"/>
</dbReference>
<evidence type="ECO:0000256" key="6">
    <source>
        <dbReference type="SAM" id="Phobius"/>
    </source>
</evidence>
<dbReference type="PANTHER" id="PTHR32089">
    <property type="entry name" value="METHYL-ACCEPTING CHEMOTAXIS PROTEIN MCPB"/>
    <property type="match status" value="1"/>
</dbReference>
<evidence type="ECO:0000256" key="5">
    <source>
        <dbReference type="PROSITE-ProRule" id="PRU00284"/>
    </source>
</evidence>
<dbReference type="PROSITE" id="PS50111">
    <property type="entry name" value="CHEMOTAXIS_TRANSDUC_2"/>
    <property type="match status" value="1"/>
</dbReference>
<feature type="domain" description="T-SNARE coiled-coil homology" evidence="8">
    <location>
        <begin position="452"/>
        <end position="514"/>
    </location>
</feature>
<dbReference type="AlphaFoldDB" id="A0A7W6CV80"/>
<sequence length="556" mass="58630">MRISTKIFALVGSLGLVAATLTGVGLYSLSSLRTAFVAAQHADTEALNGERLNRLVTATVMDARGIYAAEDSASAKPFGAGVMASLDAIDELLNRWRAIVDEQDRELFEAVARDVARFREFRTETVRLAAEVSPRAANEQGNNEANRSNRKAFQASIDALTRRNLDQQRAINAAEEELYARTITLLLLLSIGGVAGALALSFFVAQRTIVRPLRGVTGAIQRLAAGDYRLPAVKESADEIGDIWRSMRVFAAAMEEAETLRARQAEADSQRAAGRRSEMNGLARTFEGSVGELVQSLSAAAQEMEATSRGLAANAEQTTRQSAAALFAANETSAAMQACAAATEELATCAEELGRQVERTSGAASEAVNNVRRAHERVDVLVNGSRKIGEIVSLIQSIAEQTNLLALNATIEAARAGEAGRGFAVVAAEVKDLAGQTAKATEEITAQIGAIQDATNGTAGAIQEIAGIIDDVHHIATETSAAVEQQRAATQEIARNVSQAAAGTQQVSSDVSQMQIAAREAGQGAVDVNSAAGELARQSARLEQEVDGFLVGVRAA</sequence>
<dbReference type="CDD" id="cd06225">
    <property type="entry name" value="HAMP"/>
    <property type="match status" value="1"/>
</dbReference>
<keyword evidence="2" id="KW-0997">Cell inner membrane</keyword>
<keyword evidence="3 5" id="KW-0807">Transducer</keyword>
<accession>A0A7W6CV80</accession>
<keyword evidence="6" id="KW-0472">Membrane</keyword>
<evidence type="ECO:0000259" key="9">
    <source>
        <dbReference type="PROSITE" id="PS50885"/>
    </source>
</evidence>
<evidence type="ECO:0000313" key="11">
    <source>
        <dbReference type="Proteomes" id="UP000528964"/>
    </source>
</evidence>
<keyword evidence="6" id="KW-1133">Transmembrane helix</keyword>
<organism evidence="10 11">
    <name type="scientific">Hansschlegelia beijingensis</name>
    <dbReference type="NCBI Taxonomy" id="1133344"/>
    <lineage>
        <taxon>Bacteria</taxon>
        <taxon>Pseudomonadati</taxon>
        <taxon>Pseudomonadota</taxon>
        <taxon>Alphaproteobacteria</taxon>
        <taxon>Hyphomicrobiales</taxon>
        <taxon>Methylopilaceae</taxon>
        <taxon>Hansschlegelia</taxon>
    </lineage>
</organism>
<dbReference type="GO" id="GO:0007165">
    <property type="term" value="P:signal transduction"/>
    <property type="evidence" value="ECO:0007669"/>
    <property type="project" value="UniProtKB-KW"/>
</dbReference>
<name>A0A7W6CV80_9HYPH</name>
<evidence type="ECO:0000259" key="8">
    <source>
        <dbReference type="PROSITE" id="PS50192"/>
    </source>
</evidence>
<dbReference type="InterPro" id="IPR004090">
    <property type="entry name" value="Chemotax_Me-accpt_rcpt"/>
</dbReference>
<gene>
    <name evidence="10" type="ORF">GGR24_000341</name>
</gene>
<dbReference type="InterPro" id="IPR004089">
    <property type="entry name" value="MCPsignal_dom"/>
</dbReference>
<dbReference type="PRINTS" id="PR00260">
    <property type="entry name" value="CHEMTRNSDUCR"/>
</dbReference>
<keyword evidence="11" id="KW-1185">Reference proteome</keyword>
<dbReference type="EMBL" id="JACIDR010000001">
    <property type="protein sequence ID" value="MBB3971708.1"/>
    <property type="molecule type" value="Genomic_DNA"/>
</dbReference>
<dbReference type="GO" id="GO:0005886">
    <property type="term" value="C:plasma membrane"/>
    <property type="evidence" value="ECO:0007669"/>
    <property type="project" value="UniProtKB-SubCell"/>
</dbReference>
<dbReference type="Pfam" id="PF00672">
    <property type="entry name" value="HAMP"/>
    <property type="match status" value="1"/>
</dbReference>
<dbReference type="InterPro" id="IPR003660">
    <property type="entry name" value="HAMP_dom"/>
</dbReference>
<comment type="caution">
    <text evidence="10">The sequence shown here is derived from an EMBL/GenBank/DDBJ whole genome shotgun (WGS) entry which is preliminary data.</text>
</comment>
<keyword evidence="6" id="KW-0812">Transmembrane</keyword>
<dbReference type="Pfam" id="PF00015">
    <property type="entry name" value="MCPsignal"/>
    <property type="match status" value="1"/>
</dbReference>
<evidence type="ECO:0000256" key="2">
    <source>
        <dbReference type="ARBA" id="ARBA00022519"/>
    </source>
</evidence>
<dbReference type="SMART" id="SM00304">
    <property type="entry name" value="HAMP"/>
    <property type="match status" value="1"/>
</dbReference>
<dbReference type="Gene3D" id="1.10.287.950">
    <property type="entry name" value="Methyl-accepting chemotaxis protein"/>
    <property type="match status" value="1"/>
</dbReference>
<keyword evidence="2" id="KW-1003">Cell membrane</keyword>
<protein>
    <submittedName>
        <fullName evidence="10">Methyl-accepting chemotaxis protein</fullName>
    </submittedName>
</protein>
<dbReference type="PROSITE" id="PS50192">
    <property type="entry name" value="T_SNARE"/>
    <property type="match status" value="1"/>
</dbReference>
<evidence type="ECO:0000256" key="4">
    <source>
        <dbReference type="ARBA" id="ARBA00029447"/>
    </source>
</evidence>
<evidence type="ECO:0000259" key="7">
    <source>
        <dbReference type="PROSITE" id="PS50111"/>
    </source>
</evidence>
<dbReference type="SUPFAM" id="SSF158472">
    <property type="entry name" value="HAMP domain-like"/>
    <property type="match status" value="1"/>
</dbReference>
<comment type="similarity">
    <text evidence="4">Belongs to the methyl-accepting chemotaxis (MCP) protein family.</text>
</comment>
<evidence type="ECO:0000313" key="10">
    <source>
        <dbReference type="EMBL" id="MBB3971708.1"/>
    </source>
</evidence>
<dbReference type="InterPro" id="IPR000727">
    <property type="entry name" value="T_SNARE_dom"/>
</dbReference>
<dbReference type="GO" id="GO:0004888">
    <property type="term" value="F:transmembrane signaling receptor activity"/>
    <property type="evidence" value="ECO:0007669"/>
    <property type="project" value="InterPro"/>
</dbReference>
<proteinExistence type="inferred from homology"/>
<dbReference type="PANTHER" id="PTHR32089:SF112">
    <property type="entry name" value="LYSOZYME-LIKE PROTEIN-RELATED"/>
    <property type="match status" value="1"/>
</dbReference>
<dbReference type="SMART" id="SM00283">
    <property type="entry name" value="MA"/>
    <property type="match status" value="1"/>
</dbReference>
<feature type="domain" description="HAMP" evidence="9">
    <location>
        <begin position="207"/>
        <end position="259"/>
    </location>
</feature>
<dbReference type="SUPFAM" id="SSF58104">
    <property type="entry name" value="Methyl-accepting chemotaxis protein (MCP) signaling domain"/>
    <property type="match status" value="1"/>
</dbReference>
<reference evidence="10 11" key="1">
    <citation type="submission" date="2020-08" db="EMBL/GenBank/DDBJ databases">
        <title>Genomic Encyclopedia of Type Strains, Phase IV (KMG-IV): sequencing the most valuable type-strain genomes for metagenomic binning, comparative biology and taxonomic classification.</title>
        <authorList>
            <person name="Goeker M."/>
        </authorList>
    </citation>
    <scope>NUCLEOTIDE SEQUENCE [LARGE SCALE GENOMIC DNA]</scope>
    <source>
        <strain evidence="10 11">DSM 25481</strain>
    </source>
</reference>